<dbReference type="SUPFAM" id="SSF47757">
    <property type="entry name" value="Chemotaxis receptor methyltransferase CheR, N-terminal domain"/>
    <property type="match status" value="1"/>
</dbReference>
<dbReference type="Pfam" id="PF03705">
    <property type="entry name" value="CheR_N"/>
    <property type="match status" value="1"/>
</dbReference>
<keyword evidence="4" id="KW-0808">Transferase</keyword>
<dbReference type="PRINTS" id="PR00996">
    <property type="entry name" value="CHERMTFRASE"/>
</dbReference>
<dbReference type="CDD" id="cd16434">
    <property type="entry name" value="CheB-CheR_fusion"/>
    <property type="match status" value="1"/>
</dbReference>
<dbReference type="Pfam" id="PF00512">
    <property type="entry name" value="HisKA"/>
    <property type="match status" value="1"/>
</dbReference>
<dbReference type="SMART" id="SM00091">
    <property type="entry name" value="PAS"/>
    <property type="match status" value="1"/>
</dbReference>
<evidence type="ECO:0000256" key="1">
    <source>
        <dbReference type="ARBA" id="ARBA00000085"/>
    </source>
</evidence>
<dbReference type="InterPro" id="IPR013656">
    <property type="entry name" value="PAS_4"/>
</dbReference>
<keyword evidence="6" id="KW-0145">Chemotaxis</keyword>
<dbReference type="InterPro" id="IPR005467">
    <property type="entry name" value="His_kinase_dom"/>
</dbReference>
<evidence type="ECO:0000256" key="3">
    <source>
        <dbReference type="ARBA" id="ARBA00022603"/>
    </source>
</evidence>
<dbReference type="GO" id="GO:0008983">
    <property type="term" value="F:protein-glutamate O-methyltransferase activity"/>
    <property type="evidence" value="ECO:0007669"/>
    <property type="project" value="UniProtKB-EC"/>
</dbReference>
<gene>
    <name evidence="11" type="ORF">CJD36_008580</name>
</gene>
<accession>A0A2S7SY52</accession>
<feature type="domain" description="Histidine kinase" evidence="8">
    <location>
        <begin position="1009"/>
        <end position="1236"/>
    </location>
</feature>
<dbReference type="InterPro" id="IPR029063">
    <property type="entry name" value="SAM-dependent_MTases_sf"/>
</dbReference>
<comment type="catalytic activity">
    <reaction evidence="2">
        <text>L-glutamyl-[protein] + S-adenosyl-L-methionine = [protein]-L-glutamate 5-O-methyl ester + S-adenosyl-L-homocysteine</text>
        <dbReference type="Rhea" id="RHEA:24452"/>
        <dbReference type="Rhea" id="RHEA-COMP:10208"/>
        <dbReference type="Rhea" id="RHEA-COMP:10311"/>
        <dbReference type="ChEBI" id="CHEBI:29973"/>
        <dbReference type="ChEBI" id="CHEBI:57856"/>
        <dbReference type="ChEBI" id="CHEBI:59789"/>
        <dbReference type="ChEBI" id="CHEBI:82795"/>
        <dbReference type="EC" id="2.1.1.80"/>
    </reaction>
</comment>
<evidence type="ECO:0000256" key="7">
    <source>
        <dbReference type="SAM" id="Coils"/>
    </source>
</evidence>
<dbReference type="CDD" id="cd00082">
    <property type="entry name" value="HisKA"/>
    <property type="match status" value="1"/>
</dbReference>
<dbReference type="SUPFAM" id="SSF55874">
    <property type="entry name" value="ATPase domain of HSP90 chaperone/DNA topoisomerase II/histidine kinase"/>
    <property type="match status" value="1"/>
</dbReference>
<proteinExistence type="predicted"/>
<feature type="domain" description="CheB-type methylesterase" evidence="9">
    <location>
        <begin position="32"/>
        <end position="217"/>
    </location>
</feature>
<dbReference type="Proteomes" id="UP000239872">
    <property type="component" value="Unassembled WGS sequence"/>
</dbReference>
<dbReference type="Gene3D" id="3.40.50.180">
    <property type="entry name" value="Methylesterase CheB, C-terminal domain"/>
    <property type="match status" value="1"/>
</dbReference>
<dbReference type="Gene3D" id="1.10.287.130">
    <property type="match status" value="1"/>
</dbReference>
<organism evidence="11 12">
    <name type="scientific">Flavipsychrobacter stenotrophus</name>
    <dbReference type="NCBI Taxonomy" id="2077091"/>
    <lineage>
        <taxon>Bacteria</taxon>
        <taxon>Pseudomonadati</taxon>
        <taxon>Bacteroidota</taxon>
        <taxon>Chitinophagia</taxon>
        <taxon>Chitinophagales</taxon>
        <taxon>Chitinophagaceae</taxon>
        <taxon>Flavipsychrobacter</taxon>
    </lineage>
</organism>
<dbReference type="GO" id="GO:0008984">
    <property type="term" value="F:protein-glutamate methylesterase activity"/>
    <property type="evidence" value="ECO:0007669"/>
    <property type="project" value="InterPro"/>
</dbReference>
<dbReference type="InterPro" id="IPR050903">
    <property type="entry name" value="Bact_Chemotaxis_MeTrfase"/>
</dbReference>
<dbReference type="InterPro" id="IPR036890">
    <property type="entry name" value="HATPase_C_sf"/>
</dbReference>
<dbReference type="InterPro" id="IPR000673">
    <property type="entry name" value="Sig_transdc_resp-reg_Me-estase"/>
</dbReference>
<evidence type="ECO:0000259" key="9">
    <source>
        <dbReference type="PROSITE" id="PS50122"/>
    </source>
</evidence>
<evidence type="ECO:0000259" key="8">
    <source>
        <dbReference type="PROSITE" id="PS50109"/>
    </source>
</evidence>
<dbReference type="InterPro" id="IPR003661">
    <property type="entry name" value="HisK_dim/P_dom"/>
</dbReference>
<keyword evidence="5" id="KW-0949">S-adenosyl-L-methionine</keyword>
<feature type="coiled-coil region" evidence="7">
    <location>
        <begin position="674"/>
        <end position="754"/>
    </location>
</feature>
<dbReference type="SMART" id="SM00138">
    <property type="entry name" value="MeTrc"/>
    <property type="match status" value="1"/>
</dbReference>
<dbReference type="GO" id="GO:0032259">
    <property type="term" value="P:methylation"/>
    <property type="evidence" value="ECO:0007669"/>
    <property type="project" value="UniProtKB-KW"/>
</dbReference>
<evidence type="ECO:0000313" key="12">
    <source>
        <dbReference type="Proteomes" id="UP000239872"/>
    </source>
</evidence>
<dbReference type="Pfam" id="PF02518">
    <property type="entry name" value="HATPase_c"/>
    <property type="match status" value="1"/>
</dbReference>
<comment type="caution">
    <text evidence="11">The sequence shown here is derived from an EMBL/GenBank/DDBJ whole genome shotgun (WGS) entry which is preliminary data.</text>
</comment>
<dbReference type="InterPro" id="IPR035965">
    <property type="entry name" value="PAS-like_dom_sf"/>
</dbReference>
<dbReference type="SMART" id="SM00387">
    <property type="entry name" value="HATPase_c"/>
    <property type="match status" value="1"/>
</dbReference>
<dbReference type="Gene3D" id="3.30.450.20">
    <property type="entry name" value="PAS domain"/>
    <property type="match status" value="1"/>
</dbReference>
<dbReference type="AlphaFoldDB" id="A0A2S7SY52"/>
<protein>
    <submittedName>
        <fullName evidence="11">Chemotaxis protein CheR</fullName>
    </submittedName>
</protein>
<feature type="active site" evidence="6">
    <location>
        <position position="68"/>
    </location>
</feature>
<dbReference type="SMART" id="SM00388">
    <property type="entry name" value="HisKA"/>
    <property type="match status" value="1"/>
</dbReference>
<comment type="catalytic activity">
    <reaction evidence="1">
        <text>ATP + protein L-histidine = ADP + protein N-phospho-L-histidine.</text>
        <dbReference type="EC" id="2.7.13.3"/>
    </reaction>
</comment>
<evidence type="ECO:0000259" key="10">
    <source>
        <dbReference type="PROSITE" id="PS50123"/>
    </source>
</evidence>
<dbReference type="PANTHER" id="PTHR24422:SF27">
    <property type="entry name" value="PROTEIN-GLUTAMATE O-METHYLTRANSFERASE"/>
    <property type="match status" value="1"/>
</dbReference>
<evidence type="ECO:0000256" key="4">
    <source>
        <dbReference type="ARBA" id="ARBA00022679"/>
    </source>
</evidence>
<dbReference type="InterPro" id="IPR035909">
    <property type="entry name" value="CheB_C"/>
</dbReference>
<feature type="coiled-coil region" evidence="7">
    <location>
        <begin position="877"/>
        <end position="909"/>
    </location>
</feature>
<dbReference type="GO" id="GO:0006935">
    <property type="term" value="P:chemotaxis"/>
    <property type="evidence" value="ECO:0007669"/>
    <property type="project" value="UniProtKB-UniRule"/>
</dbReference>
<dbReference type="Pfam" id="PF01339">
    <property type="entry name" value="CheB_methylest"/>
    <property type="match status" value="1"/>
</dbReference>
<feature type="domain" description="CheR-type methyltransferase" evidence="10">
    <location>
        <begin position="227"/>
        <end position="499"/>
    </location>
</feature>
<dbReference type="PROSITE" id="PS50123">
    <property type="entry name" value="CHER"/>
    <property type="match status" value="1"/>
</dbReference>
<dbReference type="Pfam" id="PF01739">
    <property type="entry name" value="CheR"/>
    <property type="match status" value="1"/>
</dbReference>
<dbReference type="PROSITE" id="PS50122">
    <property type="entry name" value="CHEB"/>
    <property type="match status" value="1"/>
</dbReference>
<sequence length="1236" mass="139229">MSVTNNHVYEMKKVAVKGIAKEVKEKTSGEDLFPLVAIGASAGGLEAVTQLLQNLPPDTDMAFIYVQHLSPDHKSILTSLLSKLTLMRVQEVKNKMLMERNNLYVIPPGKEMIVIDGHIKLIPRRKDKIVSLPIDAFFTSLADKHKEGAIGIVLSGNASDGTKGLAAIKAGGGITFAQDSSAKFPSMPNSAIAAGAVDFIMSPKEIAAKLVQLSKHNYVKREVLKVGRENEIENNDPDLKIILNLVHTDTGVDFSHYKMPTIKRRILRRMFLYKIRTLKDYAKLMITKSEEINLLYQDLLINVTCFFRDTDAHKYLKATLLPKLLKSKTAEETLRIWIPACSTGEEAYSIAMTILELKTELDLHVNVQIFASDLSKMAIGKARIGEYALSQLESLPGNLLQKFYTKADNNYRIAKAVREMCVFTQHNILRDPPFSRVDLISCCNLLIYLDAAAQKKAIATFHYALIDGGYLILGKSETTGASSHLFRAVNSKLKIYTRKKNFAPRKIPELLPRAQTPTPYVLNNTNKLLKNPPNHSNSFDSAIDAVLLAGYMPASVIVNHAMDILQFRGTTDRYLKHASGKASLNILKMAPPEIAFELRSAISKAIKEKKPVHKAGIEMKIDGLFRIVNIEVISLPVEWDEPILLIIFSEPELAEMSGAPGSGKNTSIAKDRRIKKLEEELAATRADMHTFTQEQEAFNEELQSANEEVVSSNEELQSVNEELETSKEEIESSNEELISANEELQTRNDLLHESYDYSEAIIATIHEPMAILDKDLRVKSANKAFYKNFKVKEKEMVGTLLYDVGNKEWNIPRLRILLEEIITKNKHFSNFEVVHTFPVIGEKIMLLNANRIVQKKHGVQLILLAFQDVTEIRVKSLELLQKEKELFNKNLIERKAEKVKLEKAVAERTMELALANKELVYQNNEKEKRSAELIIANKELAFQSEEKEKRSAELVIANKELVLQNTQKAKLAAELIVANEELLFQNNEKEKRANELAIANEDLMAFNYISSHDLQEPLRKIQTFSSRILEKENERLSETGQDQFKRILSAAGRMRQLIEDLLAYSRTNSTERTFETLDLSAIIEEVKAELKERIKEEHAVVEVISSCEINVIHFQFRQLLFNLIGNALKFSQAGRNPHITIASSTSLGAKLNNKKLLPKVNYCHISITDNGIGFEPEFKDRIFEVFQKLHTQEKYQGTGIGLAIVKKIVDNHHGIITAKGELGVGATFDIYIPANN</sequence>
<name>A0A2S7SY52_9BACT</name>
<dbReference type="EMBL" id="PPSL01000002">
    <property type="protein sequence ID" value="PQJ11839.1"/>
    <property type="molecule type" value="Genomic_DNA"/>
</dbReference>
<keyword evidence="7" id="KW-0175">Coiled coil</keyword>
<dbReference type="PROSITE" id="PS50109">
    <property type="entry name" value="HIS_KIN"/>
    <property type="match status" value="1"/>
</dbReference>
<dbReference type="InterPro" id="IPR000014">
    <property type="entry name" value="PAS"/>
</dbReference>
<keyword evidence="3" id="KW-0489">Methyltransferase</keyword>
<feature type="active site" evidence="6">
    <location>
        <position position="160"/>
    </location>
</feature>
<dbReference type="Gene3D" id="1.10.155.10">
    <property type="entry name" value="Chemotaxis receptor methyltransferase CheR, N-terminal domain"/>
    <property type="match status" value="1"/>
</dbReference>
<dbReference type="InterPro" id="IPR036804">
    <property type="entry name" value="CheR_N_sf"/>
</dbReference>
<evidence type="ECO:0000313" key="11">
    <source>
        <dbReference type="EMBL" id="PQJ11839.1"/>
    </source>
</evidence>
<dbReference type="InterPro" id="IPR022641">
    <property type="entry name" value="CheR_N"/>
</dbReference>
<dbReference type="GO" id="GO:0000155">
    <property type="term" value="F:phosphorelay sensor kinase activity"/>
    <property type="evidence" value="ECO:0007669"/>
    <property type="project" value="InterPro"/>
</dbReference>
<dbReference type="Gene3D" id="3.30.565.10">
    <property type="entry name" value="Histidine kinase-like ATPase, C-terminal domain"/>
    <property type="match status" value="1"/>
</dbReference>
<dbReference type="InterPro" id="IPR000780">
    <property type="entry name" value="CheR_MeTrfase"/>
</dbReference>
<dbReference type="Gene3D" id="3.40.50.150">
    <property type="entry name" value="Vaccinia Virus protein VP39"/>
    <property type="match status" value="1"/>
</dbReference>
<dbReference type="SUPFAM" id="SSF55785">
    <property type="entry name" value="PYP-like sensor domain (PAS domain)"/>
    <property type="match status" value="1"/>
</dbReference>
<evidence type="ECO:0000256" key="2">
    <source>
        <dbReference type="ARBA" id="ARBA00001541"/>
    </source>
</evidence>
<dbReference type="SUPFAM" id="SSF53335">
    <property type="entry name" value="S-adenosyl-L-methionine-dependent methyltransferases"/>
    <property type="match status" value="1"/>
</dbReference>
<keyword evidence="12" id="KW-1185">Reference proteome</keyword>
<dbReference type="Pfam" id="PF08448">
    <property type="entry name" value="PAS_4"/>
    <property type="match status" value="1"/>
</dbReference>
<dbReference type="InterPro" id="IPR036097">
    <property type="entry name" value="HisK_dim/P_sf"/>
</dbReference>
<dbReference type="GO" id="GO:0000156">
    <property type="term" value="F:phosphorelay response regulator activity"/>
    <property type="evidence" value="ECO:0007669"/>
    <property type="project" value="InterPro"/>
</dbReference>
<evidence type="ECO:0000256" key="5">
    <source>
        <dbReference type="ARBA" id="ARBA00022691"/>
    </source>
</evidence>
<reference evidence="11 12" key="1">
    <citation type="submission" date="2018-01" db="EMBL/GenBank/DDBJ databases">
        <title>A novel member of the phylum Bacteroidetes isolated from glacier ice.</title>
        <authorList>
            <person name="Liu Q."/>
            <person name="Xin Y.-H."/>
        </authorList>
    </citation>
    <scope>NUCLEOTIDE SEQUENCE [LARGE SCALE GENOMIC DNA]</scope>
    <source>
        <strain evidence="11 12">RB1R16</strain>
    </source>
</reference>
<dbReference type="InterPro" id="IPR003594">
    <property type="entry name" value="HATPase_dom"/>
</dbReference>
<feature type="active site" evidence="6">
    <location>
        <position position="41"/>
    </location>
</feature>
<evidence type="ECO:0000256" key="6">
    <source>
        <dbReference type="PROSITE-ProRule" id="PRU00050"/>
    </source>
</evidence>
<dbReference type="InterPro" id="IPR022642">
    <property type="entry name" value="CheR_C"/>
</dbReference>
<dbReference type="PANTHER" id="PTHR24422">
    <property type="entry name" value="CHEMOTAXIS PROTEIN METHYLTRANSFERASE"/>
    <property type="match status" value="1"/>
</dbReference>
<keyword evidence="6" id="KW-0378">Hydrolase</keyword>
<dbReference type="SUPFAM" id="SSF52738">
    <property type="entry name" value="Methylesterase CheB, C-terminal domain"/>
    <property type="match status" value="1"/>
</dbReference>
<dbReference type="GO" id="GO:0005737">
    <property type="term" value="C:cytoplasm"/>
    <property type="evidence" value="ECO:0007669"/>
    <property type="project" value="InterPro"/>
</dbReference>
<dbReference type="SUPFAM" id="SSF47384">
    <property type="entry name" value="Homodimeric domain of signal transducing histidine kinase"/>
    <property type="match status" value="1"/>
</dbReference>